<keyword evidence="3 7" id="KW-0472">Membrane</keyword>
<dbReference type="Gene3D" id="6.10.340.10">
    <property type="match status" value="1"/>
</dbReference>
<organism evidence="10 11">
    <name type="scientific">Sporosarcina gallistercoris</name>
    <dbReference type="NCBI Taxonomy" id="2762245"/>
    <lineage>
        <taxon>Bacteria</taxon>
        <taxon>Bacillati</taxon>
        <taxon>Bacillota</taxon>
        <taxon>Bacilli</taxon>
        <taxon>Bacillales</taxon>
        <taxon>Caryophanaceae</taxon>
        <taxon>Sporosarcina</taxon>
    </lineage>
</organism>
<evidence type="ECO:0000256" key="1">
    <source>
        <dbReference type="ARBA" id="ARBA00004236"/>
    </source>
</evidence>
<dbReference type="Gene3D" id="1.10.287.950">
    <property type="entry name" value="Methyl-accepting chemotaxis protein"/>
    <property type="match status" value="1"/>
</dbReference>
<evidence type="ECO:0000256" key="3">
    <source>
        <dbReference type="ARBA" id="ARBA00023136"/>
    </source>
</evidence>
<feature type="transmembrane region" description="Helical" evidence="7">
    <location>
        <begin position="12"/>
        <end position="34"/>
    </location>
</feature>
<dbReference type="SUPFAM" id="SSF58104">
    <property type="entry name" value="Methyl-accepting chemotaxis protein (MCP) signaling domain"/>
    <property type="match status" value="1"/>
</dbReference>
<proteinExistence type="inferred from homology"/>
<dbReference type="SMART" id="SM00304">
    <property type="entry name" value="HAMP"/>
    <property type="match status" value="1"/>
</dbReference>
<dbReference type="PANTHER" id="PTHR32089">
    <property type="entry name" value="METHYL-ACCEPTING CHEMOTAXIS PROTEIN MCPB"/>
    <property type="match status" value="1"/>
</dbReference>
<comment type="caution">
    <text evidence="10">The sequence shown here is derived from an EMBL/GenBank/DDBJ whole genome shotgun (WGS) entry which is preliminary data.</text>
</comment>
<evidence type="ECO:0000256" key="2">
    <source>
        <dbReference type="ARBA" id="ARBA00022475"/>
    </source>
</evidence>
<feature type="domain" description="Methyl-accepting transducer" evidence="8">
    <location>
        <begin position="412"/>
        <end position="662"/>
    </location>
</feature>
<dbReference type="Pfam" id="PF00672">
    <property type="entry name" value="HAMP"/>
    <property type="match status" value="1"/>
</dbReference>
<keyword evidence="2" id="KW-1003">Cell membrane</keyword>
<evidence type="ECO:0000313" key="10">
    <source>
        <dbReference type="EMBL" id="MBD7906719.1"/>
    </source>
</evidence>
<protein>
    <submittedName>
        <fullName evidence="10">Methyl-accepting chemotaxis protein</fullName>
    </submittedName>
</protein>
<dbReference type="PROSITE" id="PS50111">
    <property type="entry name" value="CHEMOTAXIS_TRANSDUC_2"/>
    <property type="match status" value="1"/>
</dbReference>
<evidence type="ECO:0000259" key="9">
    <source>
        <dbReference type="PROSITE" id="PS50885"/>
    </source>
</evidence>
<reference evidence="10 11" key="1">
    <citation type="submission" date="2020-08" db="EMBL/GenBank/DDBJ databases">
        <title>A Genomic Blueprint of the Chicken Gut Microbiome.</title>
        <authorList>
            <person name="Gilroy R."/>
            <person name="Ravi A."/>
            <person name="Getino M."/>
            <person name="Pursley I."/>
            <person name="Horton D.L."/>
            <person name="Alikhan N.-F."/>
            <person name="Baker D."/>
            <person name="Gharbi K."/>
            <person name="Hall N."/>
            <person name="Watson M."/>
            <person name="Adriaenssens E.M."/>
            <person name="Foster-Nyarko E."/>
            <person name="Jarju S."/>
            <person name="Secka A."/>
            <person name="Antonio M."/>
            <person name="Oren A."/>
            <person name="Chaudhuri R."/>
            <person name="La Ragione R.M."/>
            <person name="Hildebrand F."/>
            <person name="Pallen M.J."/>
        </authorList>
    </citation>
    <scope>NUCLEOTIDE SEQUENCE [LARGE SCALE GENOMIC DNA]</scope>
    <source>
        <strain evidence="10 11">Sa3CUA8</strain>
    </source>
</reference>
<dbReference type="Gene3D" id="3.30.450.20">
    <property type="entry name" value="PAS domain"/>
    <property type="match status" value="2"/>
</dbReference>
<comment type="subcellular location">
    <subcellularLocation>
        <location evidence="1">Cell membrane</location>
    </subcellularLocation>
</comment>
<dbReference type="SMART" id="SM00283">
    <property type="entry name" value="MA"/>
    <property type="match status" value="1"/>
</dbReference>
<dbReference type="Pfam" id="PF00015">
    <property type="entry name" value="MCPsignal"/>
    <property type="match status" value="1"/>
</dbReference>
<keyword evidence="11" id="KW-1185">Reference proteome</keyword>
<dbReference type="CDD" id="cd06225">
    <property type="entry name" value="HAMP"/>
    <property type="match status" value="1"/>
</dbReference>
<dbReference type="EMBL" id="JACSQY010000001">
    <property type="protein sequence ID" value="MBD7906719.1"/>
    <property type="molecule type" value="Genomic_DNA"/>
</dbReference>
<feature type="transmembrane region" description="Helical" evidence="7">
    <location>
        <begin position="314"/>
        <end position="339"/>
    </location>
</feature>
<sequence length="699" mass="76531">MLKKKSIAWKLSGLIIGVFIVLFLAYTLITSFILHDKSMTDGEKLAVENTQLNATVLSERFNKTNEMLHTTKHVVETLQAQGNLTTEQMTGIIENNLKKNSDATGMAAIVESGYIPMEKSDNTLVDSAKRFIPYLYKDGSDIVVEPLSGYDEEGNGDWYLVPKNEKRAVLTEPYTYSAGGQSILMTTIAVPLMTNSGEFFGVLTADISIDFLNELVTSISPDGGYASVITDAGNLTANSLKEEMNGSNMSDSIDWNSMKATLNKSEVGTLYVESESLGEQAFNTFAPVMMDNIDEVWSVQTVLPKSKILVTFNAILWITIIAAIVMVAIMSLLTAGFIFKQLKPLKYLQRSIEIAASGDITHHIDEKYIKNDEIGAVSSAYNNMLHQTNDAMNAVRASSVELSDSATHVHQAFEEVVASSEEVSLATNEIAQGASKQSEDTEETSTSMILLAEQINILSQLAESMDHLSLQTVHSTNKGMTEVKNLKEHNHSANEMNLKVQQQMNTLSNKIDAINQVITSIQDITAQTNLLALNASIEAARAGEHGKGFAVVAEEVRKLAAQSIIETEKIQNTVQEIIEESKQTASAVQSNMQLMDGQNHSVMSTESSFLENAQFTDQMSQSIKELTSELSEMLTHKDQVLLSIQSVSAVSEETAASAEQVSASSVSQQHELEQVADSTSRMKNIANELQSVVERFKLN</sequence>
<accession>A0ABR8PEW4</accession>
<gene>
    <name evidence="10" type="ORF">H9659_00060</name>
</gene>
<keyword evidence="4 6" id="KW-0807">Transducer</keyword>
<evidence type="ECO:0000313" key="11">
    <source>
        <dbReference type="Proteomes" id="UP000659496"/>
    </source>
</evidence>
<evidence type="ECO:0000259" key="8">
    <source>
        <dbReference type="PROSITE" id="PS50111"/>
    </source>
</evidence>
<evidence type="ECO:0000256" key="7">
    <source>
        <dbReference type="SAM" id="Phobius"/>
    </source>
</evidence>
<keyword evidence="7" id="KW-1133">Transmembrane helix</keyword>
<dbReference type="Pfam" id="PF22673">
    <property type="entry name" value="MCP-like_PDC_1"/>
    <property type="match status" value="1"/>
</dbReference>
<evidence type="ECO:0000256" key="6">
    <source>
        <dbReference type="PROSITE-ProRule" id="PRU00284"/>
    </source>
</evidence>
<dbReference type="InterPro" id="IPR003660">
    <property type="entry name" value="HAMP_dom"/>
</dbReference>
<dbReference type="CDD" id="cd12913">
    <property type="entry name" value="PDC1_MCP_like"/>
    <property type="match status" value="1"/>
</dbReference>
<comment type="similarity">
    <text evidence="5">Belongs to the methyl-accepting chemotaxis (MCP) protein family.</text>
</comment>
<dbReference type="PANTHER" id="PTHR32089:SF112">
    <property type="entry name" value="LYSOZYME-LIKE PROTEIN-RELATED"/>
    <property type="match status" value="1"/>
</dbReference>
<dbReference type="Proteomes" id="UP000659496">
    <property type="component" value="Unassembled WGS sequence"/>
</dbReference>
<feature type="domain" description="HAMP" evidence="9">
    <location>
        <begin position="339"/>
        <end position="393"/>
    </location>
</feature>
<evidence type="ECO:0000256" key="5">
    <source>
        <dbReference type="ARBA" id="ARBA00029447"/>
    </source>
</evidence>
<evidence type="ECO:0000256" key="4">
    <source>
        <dbReference type="ARBA" id="ARBA00023224"/>
    </source>
</evidence>
<keyword evidence="7" id="KW-0812">Transmembrane</keyword>
<dbReference type="InterPro" id="IPR004089">
    <property type="entry name" value="MCPsignal_dom"/>
</dbReference>
<dbReference type="PROSITE" id="PS50885">
    <property type="entry name" value="HAMP"/>
    <property type="match status" value="1"/>
</dbReference>
<name>A0ABR8PEW4_9BACL</name>